<dbReference type="Gene3D" id="3.40.50.1000">
    <property type="entry name" value="HAD superfamily/HAD-like"/>
    <property type="match status" value="1"/>
</dbReference>
<dbReference type="InterPro" id="IPR023198">
    <property type="entry name" value="PGP-like_dom2"/>
</dbReference>
<sequence>MYRIVIFDCDGTLMDCSKMITHLYEGYHKLYPDRKALPYEHFIPCYYMSDRETRAYLHIPPEEQALFQQVCFGEADDFMADIVAFDGILEVMRTLHAYGIRLGINTSRNREGFALAKQQLQDVYDLLEEDLIATNDRIAHTKPAPDSLWFIQKQAHCDVSEILFVGDSINDALCAKAAGCAFAFAKWGAVSDQPVPCDFILQQPDDLLQVVMRKIKV</sequence>
<keyword evidence="1" id="KW-0378">Hydrolase</keyword>
<comment type="caution">
    <text evidence="1">The sequence shown here is derived from an EMBL/GenBank/DDBJ whole genome shotgun (WGS) entry which is preliminary data.</text>
</comment>
<dbReference type="InterPro" id="IPR041492">
    <property type="entry name" value="HAD_2"/>
</dbReference>
<evidence type="ECO:0000313" key="1">
    <source>
        <dbReference type="EMBL" id="MCQ5120658.1"/>
    </source>
</evidence>
<dbReference type="InterPro" id="IPR050155">
    <property type="entry name" value="HAD-like_hydrolase_sf"/>
</dbReference>
<dbReference type="SUPFAM" id="SSF56784">
    <property type="entry name" value="HAD-like"/>
    <property type="match status" value="1"/>
</dbReference>
<gene>
    <name evidence="1" type="ORF">NE663_00080</name>
</gene>
<evidence type="ECO:0000313" key="2">
    <source>
        <dbReference type="Proteomes" id="UP001524435"/>
    </source>
</evidence>
<name>A0ABT1SHH2_9FIRM</name>
<dbReference type="Pfam" id="PF13419">
    <property type="entry name" value="HAD_2"/>
    <property type="match status" value="1"/>
</dbReference>
<dbReference type="PANTHER" id="PTHR43434:SF1">
    <property type="entry name" value="PHOSPHOGLYCOLATE PHOSPHATASE"/>
    <property type="match status" value="1"/>
</dbReference>
<dbReference type="InterPro" id="IPR036412">
    <property type="entry name" value="HAD-like_sf"/>
</dbReference>
<proteinExistence type="predicted"/>
<dbReference type="RefSeq" id="WP_256197186.1">
    <property type="nucleotide sequence ID" value="NZ_CALVCM010000016.1"/>
</dbReference>
<reference evidence="1 2" key="1">
    <citation type="submission" date="2022-06" db="EMBL/GenBank/DDBJ databases">
        <title>Isolation of gut microbiota from human fecal samples.</title>
        <authorList>
            <person name="Pamer E.G."/>
            <person name="Barat B."/>
            <person name="Waligurski E."/>
            <person name="Medina S."/>
            <person name="Paddock L."/>
            <person name="Mostad J."/>
        </authorList>
    </citation>
    <scope>NUCLEOTIDE SEQUENCE [LARGE SCALE GENOMIC DNA]</scope>
    <source>
        <strain evidence="1 2">DFI.6.1</strain>
    </source>
</reference>
<dbReference type="NCBIfam" id="TIGR01549">
    <property type="entry name" value="HAD-SF-IA-v1"/>
    <property type="match status" value="1"/>
</dbReference>
<dbReference type="EMBL" id="JANGCH010000001">
    <property type="protein sequence ID" value="MCQ5120658.1"/>
    <property type="molecule type" value="Genomic_DNA"/>
</dbReference>
<dbReference type="Proteomes" id="UP001524435">
    <property type="component" value="Unassembled WGS sequence"/>
</dbReference>
<dbReference type="Gene3D" id="1.10.150.240">
    <property type="entry name" value="Putative phosphatase, domain 2"/>
    <property type="match status" value="1"/>
</dbReference>
<dbReference type="InterPro" id="IPR006439">
    <property type="entry name" value="HAD-SF_hydro_IA"/>
</dbReference>
<keyword evidence="2" id="KW-1185">Reference proteome</keyword>
<dbReference type="InterPro" id="IPR023214">
    <property type="entry name" value="HAD_sf"/>
</dbReference>
<dbReference type="GO" id="GO:0016787">
    <property type="term" value="F:hydrolase activity"/>
    <property type="evidence" value="ECO:0007669"/>
    <property type="project" value="UniProtKB-KW"/>
</dbReference>
<dbReference type="SFLD" id="SFLDS00003">
    <property type="entry name" value="Haloacid_Dehalogenase"/>
    <property type="match status" value="1"/>
</dbReference>
<dbReference type="SFLD" id="SFLDG01129">
    <property type="entry name" value="C1.5:_HAD__Beta-PGM__Phosphata"/>
    <property type="match status" value="1"/>
</dbReference>
<organism evidence="1 2">
    <name type="scientific">Massilicoli timonensis</name>
    <dbReference type="NCBI Taxonomy" id="2015901"/>
    <lineage>
        <taxon>Bacteria</taxon>
        <taxon>Bacillati</taxon>
        <taxon>Bacillota</taxon>
        <taxon>Erysipelotrichia</taxon>
        <taxon>Erysipelotrichales</taxon>
        <taxon>Erysipelotrichaceae</taxon>
        <taxon>Massilicoli</taxon>
    </lineage>
</organism>
<dbReference type="PANTHER" id="PTHR43434">
    <property type="entry name" value="PHOSPHOGLYCOLATE PHOSPHATASE"/>
    <property type="match status" value="1"/>
</dbReference>
<protein>
    <submittedName>
        <fullName evidence="1">HAD family hydrolase</fullName>
    </submittedName>
</protein>
<accession>A0ABT1SHH2</accession>